<dbReference type="AlphaFoldDB" id="A0A0B0EK13"/>
<accession>A0A0B0EK13</accession>
<dbReference type="InterPro" id="IPR011765">
    <property type="entry name" value="Pept_M16_N"/>
</dbReference>
<dbReference type="eggNOG" id="COG0612">
    <property type="taxonomic scope" value="Bacteria"/>
</dbReference>
<evidence type="ECO:0000259" key="1">
    <source>
        <dbReference type="Pfam" id="PF00675"/>
    </source>
</evidence>
<reference evidence="3 4" key="1">
    <citation type="submission" date="2014-10" db="EMBL/GenBank/DDBJ databases">
        <title>Draft genome of anammox bacterium scalindua brodae, obtained using differential coverage binning of sequence data from two enrichment reactors.</title>
        <authorList>
            <person name="Speth D.R."/>
            <person name="Russ L."/>
            <person name="Kartal B."/>
            <person name="Op den Camp H.J."/>
            <person name="Dutilh B.E."/>
            <person name="Jetten M.S."/>
        </authorList>
    </citation>
    <scope>NUCLEOTIDE SEQUENCE [LARGE SCALE GENOMIC DNA]</scope>
    <source>
        <strain evidence="3">RU1</strain>
    </source>
</reference>
<sequence>MKTKEVNFSLSYLFILILILSGFSIGQAKMLFAYDEHTGQAIEPVMTEPQSEGARIVSKFVYEPIEFTPPKPERLVLDNGMILYLLEDHELPLFKISANFRTGAIYEPEEKAGLANLVGSVMRRGGTKSRTPEQMNEELEFIAASVETGISRESGSASLSTMKKDIDNGLEIFADVLMNPAFPDDMIRKEKDEILEDIRRENDTPGKIIFREFRKIIYKADHPYSRKIIGYNDTVENITRDDMVAFHKKYFCPNNVIMGISGDFDTQEILKKLKVVFADWEKREIDFPEVPAVEKKFERSINYIYKDVNQASVVFGHIGINRLNKDYFPIKIMNFILGGGSFTSRIPSKVRSDEGLAYSAYSGFHTPGDLGFFFASCQTKSESTVKAINFALDEVRKIREEYVNDDELELAKDTYINQFIFKFTSSASIVGQMVEIEYEGLPLDYLDTYVDNIKAVTKEDIARVAKEYLHPDDIKLLVIGDMEQFDKPLSEFGKVNTIELENESGSQGEEGKK</sequence>
<name>A0A0B0EK13_9BACT</name>
<dbReference type="InterPro" id="IPR007863">
    <property type="entry name" value="Peptidase_M16_C"/>
</dbReference>
<dbReference type="SUPFAM" id="SSF63411">
    <property type="entry name" value="LuxS/MPP-like metallohydrolase"/>
    <property type="match status" value="2"/>
</dbReference>
<evidence type="ECO:0000259" key="2">
    <source>
        <dbReference type="Pfam" id="PF05193"/>
    </source>
</evidence>
<organism evidence="3 4">
    <name type="scientific">Candidatus Scalindua brodae</name>
    <dbReference type="NCBI Taxonomy" id="237368"/>
    <lineage>
        <taxon>Bacteria</taxon>
        <taxon>Pseudomonadati</taxon>
        <taxon>Planctomycetota</taxon>
        <taxon>Candidatus Brocadiia</taxon>
        <taxon>Candidatus Brocadiales</taxon>
        <taxon>Candidatus Scalinduaceae</taxon>
        <taxon>Candidatus Scalindua</taxon>
    </lineage>
</organism>
<dbReference type="Pfam" id="PF05193">
    <property type="entry name" value="Peptidase_M16_C"/>
    <property type="match status" value="1"/>
</dbReference>
<feature type="domain" description="Peptidase M16 C-terminal" evidence="2">
    <location>
        <begin position="237"/>
        <end position="414"/>
    </location>
</feature>
<comment type="caution">
    <text evidence="3">The sequence shown here is derived from an EMBL/GenBank/DDBJ whole genome shotgun (WGS) entry which is preliminary data.</text>
</comment>
<gene>
    <name evidence="3" type="ORF">SCABRO_00905</name>
</gene>
<evidence type="ECO:0000313" key="4">
    <source>
        <dbReference type="Proteomes" id="UP000030652"/>
    </source>
</evidence>
<dbReference type="InterPro" id="IPR011249">
    <property type="entry name" value="Metalloenz_LuxS/M16"/>
</dbReference>
<proteinExistence type="predicted"/>
<dbReference type="Gene3D" id="3.30.830.10">
    <property type="entry name" value="Metalloenzyme, LuxS/M16 peptidase-like"/>
    <property type="match status" value="2"/>
</dbReference>
<dbReference type="PANTHER" id="PTHR11851">
    <property type="entry name" value="METALLOPROTEASE"/>
    <property type="match status" value="1"/>
</dbReference>
<feature type="domain" description="Peptidase M16 N-terminal" evidence="1">
    <location>
        <begin position="100"/>
        <end position="220"/>
    </location>
</feature>
<dbReference type="Pfam" id="PF00675">
    <property type="entry name" value="Peptidase_M16"/>
    <property type="match status" value="1"/>
</dbReference>
<dbReference type="GO" id="GO:0046872">
    <property type="term" value="F:metal ion binding"/>
    <property type="evidence" value="ECO:0007669"/>
    <property type="project" value="InterPro"/>
</dbReference>
<protein>
    <submittedName>
        <fullName evidence="3">Putative peptidase</fullName>
    </submittedName>
</protein>
<dbReference type="EMBL" id="JRYO01000059">
    <property type="protein sequence ID" value="KHE93367.1"/>
    <property type="molecule type" value="Genomic_DNA"/>
</dbReference>
<dbReference type="InterPro" id="IPR050361">
    <property type="entry name" value="MPP/UQCRC_Complex"/>
</dbReference>
<evidence type="ECO:0000313" key="3">
    <source>
        <dbReference type="EMBL" id="KHE93367.1"/>
    </source>
</evidence>
<dbReference type="Proteomes" id="UP000030652">
    <property type="component" value="Unassembled WGS sequence"/>
</dbReference>